<dbReference type="EMBL" id="KN729303">
    <property type="protein sequence ID" value="KIH62445.1"/>
    <property type="molecule type" value="Genomic_DNA"/>
</dbReference>
<evidence type="ECO:0000313" key="2">
    <source>
        <dbReference type="Proteomes" id="UP000054047"/>
    </source>
</evidence>
<gene>
    <name evidence="1" type="ORF">ANCDUO_07274</name>
</gene>
<name>A0A0C2GMI3_9BILA</name>
<reference evidence="1 2" key="1">
    <citation type="submission" date="2013-12" db="EMBL/GenBank/DDBJ databases">
        <title>Draft genome of the parsitic nematode Ancylostoma duodenale.</title>
        <authorList>
            <person name="Mitreva M."/>
        </authorList>
    </citation>
    <scope>NUCLEOTIDE SEQUENCE [LARGE SCALE GENOMIC DNA]</scope>
    <source>
        <strain evidence="1 2">Zhejiang</strain>
    </source>
</reference>
<keyword evidence="2" id="KW-1185">Reference proteome</keyword>
<evidence type="ECO:0000313" key="1">
    <source>
        <dbReference type="EMBL" id="KIH62445.1"/>
    </source>
</evidence>
<organism evidence="1 2">
    <name type="scientific">Ancylostoma duodenale</name>
    <dbReference type="NCBI Taxonomy" id="51022"/>
    <lineage>
        <taxon>Eukaryota</taxon>
        <taxon>Metazoa</taxon>
        <taxon>Ecdysozoa</taxon>
        <taxon>Nematoda</taxon>
        <taxon>Chromadorea</taxon>
        <taxon>Rhabditida</taxon>
        <taxon>Rhabditina</taxon>
        <taxon>Rhabditomorpha</taxon>
        <taxon>Strongyloidea</taxon>
        <taxon>Ancylostomatidae</taxon>
        <taxon>Ancylostomatinae</taxon>
        <taxon>Ancylostoma</taxon>
    </lineage>
</organism>
<protein>
    <submittedName>
        <fullName evidence="1">Uncharacterized protein</fullName>
    </submittedName>
</protein>
<proteinExistence type="predicted"/>
<dbReference type="Proteomes" id="UP000054047">
    <property type="component" value="Unassembled WGS sequence"/>
</dbReference>
<accession>A0A0C2GMI3</accession>
<sequence length="130" mass="13863">MTTAKNLEDSWSRQWLNYPSYGYGGGYPYYGGYGGYGGGYGGYGGGLLGGLFRIGAGRHIGISTPIGGFGYSSGFGIEPKKLAQNGAAHVITVTKVNVFCVHIGINPNNNENGSNLGEIDKTEKRMVRKW</sequence>
<dbReference type="AlphaFoldDB" id="A0A0C2GMI3"/>